<name>A0A4C1XNH1_EUMVA</name>
<feature type="region of interest" description="Disordered" evidence="1">
    <location>
        <begin position="1"/>
        <end position="21"/>
    </location>
</feature>
<protein>
    <submittedName>
        <fullName evidence="2">Uncharacterized protein</fullName>
    </submittedName>
</protein>
<evidence type="ECO:0000313" key="2">
    <source>
        <dbReference type="EMBL" id="GBP65028.1"/>
    </source>
</evidence>
<gene>
    <name evidence="2" type="ORF">EVAR_43135_1</name>
</gene>
<reference evidence="2 3" key="1">
    <citation type="journal article" date="2019" name="Commun. Biol.">
        <title>The bagworm genome reveals a unique fibroin gene that provides high tensile strength.</title>
        <authorList>
            <person name="Kono N."/>
            <person name="Nakamura H."/>
            <person name="Ohtoshi R."/>
            <person name="Tomita M."/>
            <person name="Numata K."/>
            <person name="Arakawa K."/>
        </authorList>
    </citation>
    <scope>NUCLEOTIDE SEQUENCE [LARGE SCALE GENOMIC DNA]</scope>
</reference>
<proteinExistence type="predicted"/>
<evidence type="ECO:0000313" key="3">
    <source>
        <dbReference type="Proteomes" id="UP000299102"/>
    </source>
</evidence>
<accession>A0A4C1XNH1</accession>
<dbReference type="AlphaFoldDB" id="A0A4C1XNH1"/>
<keyword evidence="3" id="KW-1185">Reference proteome</keyword>
<comment type="caution">
    <text evidence="2">The sequence shown here is derived from an EMBL/GenBank/DDBJ whole genome shotgun (WGS) entry which is preliminary data.</text>
</comment>
<evidence type="ECO:0000256" key="1">
    <source>
        <dbReference type="SAM" id="MobiDB-lite"/>
    </source>
</evidence>
<dbReference type="EMBL" id="BGZK01000917">
    <property type="protein sequence ID" value="GBP65028.1"/>
    <property type="molecule type" value="Genomic_DNA"/>
</dbReference>
<organism evidence="2 3">
    <name type="scientific">Eumeta variegata</name>
    <name type="common">Bagworm moth</name>
    <name type="synonym">Eumeta japonica</name>
    <dbReference type="NCBI Taxonomy" id="151549"/>
    <lineage>
        <taxon>Eukaryota</taxon>
        <taxon>Metazoa</taxon>
        <taxon>Ecdysozoa</taxon>
        <taxon>Arthropoda</taxon>
        <taxon>Hexapoda</taxon>
        <taxon>Insecta</taxon>
        <taxon>Pterygota</taxon>
        <taxon>Neoptera</taxon>
        <taxon>Endopterygota</taxon>
        <taxon>Lepidoptera</taxon>
        <taxon>Glossata</taxon>
        <taxon>Ditrysia</taxon>
        <taxon>Tineoidea</taxon>
        <taxon>Psychidae</taxon>
        <taxon>Oiketicinae</taxon>
        <taxon>Eumeta</taxon>
    </lineage>
</organism>
<dbReference type="Proteomes" id="UP000299102">
    <property type="component" value="Unassembled WGS sequence"/>
</dbReference>
<sequence length="113" mass="12435">MKGNAGIDLRGTVEETSGRRGRTSLALECPASARELSNSPRRPLCNHIVLSTVLYNGDKLQECEVKVRRAATDRSTAVMDCATSSKLHESHLGRAGECSFTEKSRSFHEYHLS</sequence>